<protein>
    <recommendedName>
        <fullName evidence="1">Tryptophanyl-tRNA synthetase</fullName>
    </recommendedName>
</protein>
<evidence type="ECO:0000256" key="1">
    <source>
        <dbReference type="ARBA" id="ARBA00030268"/>
    </source>
</evidence>
<name>A0A914RLF4_PAREQ</name>
<keyword evidence="2" id="KW-1185">Reference proteome</keyword>
<dbReference type="SUPFAM" id="SSF52374">
    <property type="entry name" value="Nucleotidylyl transferase"/>
    <property type="match status" value="1"/>
</dbReference>
<dbReference type="WBParaSite" id="PEQ_0000268201-mRNA-1">
    <property type="protein sequence ID" value="PEQ_0000268201-mRNA-1"/>
    <property type="gene ID" value="PEQ_0000268201"/>
</dbReference>
<dbReference type="GO" id="GO:0004830">
    <property type="term" value="F:tryptophan-tRNA ligase activity"/>
    <property type="evidence" value="ECO:0007669"/>
    <property type="project" value="TreeGrafter"/>
</dbReference>
<dbReference type="Gene3D" id="1.10.240.10">
    <property type="entry name" value="Tyrosyl-Transfer RNA Synthetase"/>
    <property type="match status" value="1"/>
</dbReference>
<reference evidence="3" key="1">
    <citation type="submission" date="2022-11" db="UniProtKB">
        <authorList>
            <consortium name="WormBaseParasite"/>
        </authorList>
    </citation>
    <scope>IDENTIFICATION</scope>
</reference>
<dbReference type="AlphaFoldDB" id="A0A914RLF4"/>
<dbReference type="PANTHER" id="PTHR10055:SF1">
    <property type="entry name" value="TRYPTOPHAN--TRNA LIGASE, CYTOPLASMIC"/>
    <property type="match status" value="1"/>
</dbReference>
<sequence length="103" mass="11164">MGKAAFPALEAAPCFSSSFPHVFGGKKDIPCIIPAAIDQDPYFRMSSFLPALQGAQAKMAASDNTSCIYMDDTPKQIKNKVGTNITCQSRNCDEEMILITEVI</sequence>
<evidence type="ECO:0000313" key="2">
    <source>
        <dbReference type="Proteomes" id="UP000887564"/>
    </source>
</evidence>
<organism evidence="2 3">
    <name type="scientific">Parascaris equorum</name>
    <name type="common">Equine roundworm</name>
    <dbReference type="NCBI Taxonomy" id="6256"/>
    <lineage>
        <taxon>Eukaryota</taxon>
        <taxon>Metazoa</taxon>
        <taxon>Ecdysozoa</taxon>
        <taxon>Nematoda</taxon>
        <taxon>Chromadorea</taxon>
        <taxon>Rhabditida</taxon>
        <taxon>Spirurina</taxon>
        <taxon>Ascaridomorpha</taxon>
        <taxon>Ascaridoidea</taxon>
        <taxon>Ascarididae</taxon>
        <taxon>Parascaris</taxon>
    </lineage>
</organism>
<dbReference type="GO" id="GO:0005737">
    <property type="term" value="C:cytoplasm"/>
    <property type="evidence" value="ECO:0007669"/>
    <property type="project" value="TreeGrafter"/>
</dbReference>
<dbReference type="PANTHER" id="PTHR10055">
    <property type="entry name" value="TRYPTOPHANYL-TRNA SYNTHETASE"/>
    <property type="match status" value="1"/>
</dbReference>
<proteinExistence type="predicted"/>
<dbReference type="GO" id="GO:0006436">
    <property type="term" value="P:tryptophanyl-tRNA aminoacylation"/>
    <property type="evidence" value="ECO:0007669"/>
    <property type="project" value="TreeGrafter"/>
</dbReference>
<accession>A0A914RLF4</accession>
<dbReference type="InterPro" id="IPR014729">
    <property type="entry name" value="Rossmann-like_a/b/a_fold"/>
</dbReference>
<evidence type="ECO:0000313" key="3">
    <source>
        <dbReference type="WBParaSite" id="PEQ_0000268201-mRNA-1"/>
    </source>
</evidence>
<dbReference type="Gene3D" id="3.40.50.620">
    <property type="entry name" value="HUPs"/>
    <property type="match status" value="1"/>
</dbReference>
<dbReference type="Proteomes" id="UP000887564">
    <property type="component" value="Unplaced"/>
</dbReference>